<evidence type="ECO:0000313" key="2">
    <source>
        <dbReference type="EMBL" id="PWI67559.1"/>
    </source>
</evidence>
<feature type="region of interest" description="Disordered" evidence="1">
    <location>
        <begin position="387"/>
        <end position="409"/>
    </location>
</feature>
<organism evidence="2 3">
    <name type="scientific">Purpureocillium lilacinum</name>
    <name type="common">Paecilomyces lilacinus</name>
    <dbReference type="NCBI Taxonomy" id="33203"/>
    <lineage>
        <taxon>Eukaryota</taxon>
        <taxon>Fungi</taxon>
        <taxon>Dikarya</taxon>
        <taxon>Ascomycota</taxon>
        <taxon>Pezizomycotina</taxon>
        <taxon>Sordariomycetes</taxon>
        <taxon>Hypocreomycetidae</taxon>
        <taxon>Hypocreales</taxon>
        <taxon>Ophiocordycipitaceae</taxon>
        <taxon>Purpureocillium</taxon>
    </lineage>
</organism>
<feature type="region of interest" description="Disordered" evidence="1">
    <location>
        <begin position="305"/>
        <end position="335"/>
    </location>
</feature>
<comment type="caution">
    <text evidence="2">The sequence shown here is derived from an EMBL/GenBank/DDBJ whole genome shotgun (WGS) entry which is preliminary data.</text>
</comment>
<reference evidence="2 3" key="1">
    <citation type="journal article" date="2016" name="Front. Microbiol.">
        <title>Genome and transcriptome sequences reveal the specific parasitism of the nematophagous Purpureocillium lilacinum 36-1.</title>
        <authorList>
            <person name="Xie J."/>
            <person name="Li S."/>
            <person name="Mo C."/>
            <person name="Xiao X."/>
            <person name="Peng D."/>
            <person name="Wang G."/>
            <person name="Xiao Y."/>
        </authorList>
    </citation>
    <scope>NUCLEOTIDE SEQUENCE [LARGE SCALE GENOMIC DNA]</scope>
    <source>
        <strain evidence="2 3">36-1</strain>
    </source>
</reference>
<accession>A0A2U3DZ78</accession>
<proteinExistence type="predicted"/>
<feature type="compositionally biased region" description="Polar residues" evidence="1">
    <location>
        <begin position="202"/>
        <end position="227"/>
    </location>
</feature>
<feature type="compositionally biased region" description="Pro residues" evidence="1">
    <location>
        <begin position="311"/>
        <end position="320"/>
    </location>
</feature>
<gene>
    <name evidence="2" type="ORF">PCL_02913</name>
</gene>
<name>A0A2U3DZ78_PURLI</name>
<evidence type="ECO:0000313" key="3">
    <source>
        <dbReference type="Proteomes" id="UP000245956"/>
    </source>
</evidence>
<dbReference type="EMBL" id="LCWV01000018">
    <property type="protein sequence ID" value="PWI67559.1"/>
    <property type="molecule type" value="Genomic_DNA"/>
</dbReference>
<feature type="region of interest" description="Disordered" evidence="1">
    <location>
        <begin position="1"/>
        <end position="31"/>
    </location>
</feature>
<feature type="compositionally biased region" description="Basic residues" evidence="1">
    <location>
        <begin position="180"/>
        <end position="189"/>
    </location>
</feature>
<feature type="region of interest" description="Disordered" evidence="1">
    <location>
        <begin position="135"/>
        <end position="258"/>
    </location>
</feature>
<dbReference type="Proteomes" id="UP000245956">
    <property type="component" value="Unassembled WGS sequence"/>
</dbReference>
<evidence type="ECO:0000256" key="1">
    <source>
        <dbReference type="SAM" id="MobiDB-lite"/>
    </source>
</evidence>
<feature type="compositionally biased region" description="Polar residues" evidence="1">
    <location>
        <begin position="140"/>
        <end position="154"/>
    </location>
</feature>
<protein>
    <submittedName>
        <fullName evidence="2">Uncharacterized protein</fullName>
    </submittedName>
</protein>
<dbReference type="AlphaFoldDB" id="A0A2U3DZ78"/>
<sequence>MDAIHPSNGPAAGRTSTYKEEGQGRVRPVKRTGPVQTLDLEVDFYGSGAIKLHTCPVWPPTLQTRSSSLRYPPARQSRVPGFFAVRCTAPAERTDPAHLGVPLGAARTQASGHSGTGERPLFLPAGTWTLDGTAARRRGQQGTLHSPPTVFSSRRQGRHPPWAPVCAHPGTQGTPISIHYGHHQHHHRPPPAQRPWPGWLASAQSRSSPPKTRSGTGRPQHQRQQVPRSAGTRFGEAPGPKKQKFYSKNPKNAKNNPRPSFAALLALPFAEPALTPSPPPPNHHHHTHLPYLPYLDLSPSALLSPLQPRLPASPPTPNPSPSRIARPPRLASSLPPAVQSRVVPVQAQSVRFSLVPAALPERGPVFPRATAITNPLPTSLLPRLASSCGPAESLGSANLPADRVENVAS</sequence>
<feature type="compositionally biased region" description="Low complexity" evidence="1">
    <location>
        <begin position="248"/>
        <end position="258"/>
    </location>
</feature>